<dbReference type="EnsemblPlants" id="OMERI03G09840.1">
    <property type="protein sequence ID" value="OMERI03G09840.1"/>
    <property type="gene ID" value="OMERI03G09840"/>
</dbReference>
<dbReference type="Proteomes" id="UP000008021">
    <property type="component" value="Chromosome 3"/>
</dbReference>
<keyword evidence="2" id="KW-1185">Reference proteome</keyword>
<reference evidence="1" key="1">
    <citation type="submission" date="2015-04" db="UniProtKB">
        <authorList>
            <consortium name="EnsemblPlants"/>
        </authorList>
    </citation>
    <scope>IDENTIFICATION</scope>
</reference>
<accession>A0A0E0CY15</accession>
<dbReference type="HOGENOM" id="CLU_1761635_0_0_1"/>
<dbReference type="Gramene" id="OMERI03G09840.1">
    <property type="protein sequence ID" value="OMERI03G09840.1"/>
    <property type="gene ID" value="OMERI03G09840"/>
</dbReference>
<protein>
    <submittedName>
        <fullName evidence="1">Uncharacterized protein</fullName>
    </submittedName>
</protein>
<reference evidence="1" key="2">
    <citation type="submission" date="2018-05" db="EMBL/GenBank/DDBJ databases">
        <title>OmerRS3 (Oryza meridionalis Reference Sequence Version 3).</title>
        <authorList>
            <person name="Zhang J."/>
            <person name="Kudrna D."/>
            <person name="Lee S."/>
            <person name="Talag J."/>
            <person name="Welchert J."/>
            <person name="Wing R.A."/>
        </authorList>
    </citation>
    <scope>NUCLEOTIDE SEQUENCE [LARGE SCALE GENOMIC DNA]</scope>
    <source>
        <strain evidence="1">cv. OR44</strain>
    </source>
</reference>
<evidence type="ECO:0000313" key="2">
    <source>
        <dbReference type="Proteomes" id="UP000008021"/>
    </source>
</evidence>
<organism evidence="1">
    <name type="scientific">Oryza meridionalis</name>
    <dbReference type="NCBI Taxonomy" id="40149"/>
    <lineage>
        <taxon>Eukaryota</taxon>
        <taxon>Viridiplantae</taxon>
        <taxon>Streptophyta</taxon>
        <taxon>Embryophyta</taxon>
        <taxon>Tracheophyta</taxon>
        <taxon>Spermatophyta</taxon>
        <taxon>Magnoliopsida</taxon>
        <taxon>Liliopsida</taxon>
        <taxon>Poales</taxon>
        <taxon>Poaceae</taxon>
        <taxon>BOP clade</taxon>
        <taxon>Oryzoideae</taxon>
        <taxon>Oryzeae</taxon>
        <taxon>Oryzinae</taxon>
        <taxon>Oryza</taxon>
    </lineage>
</organism>
<name>A0A0E0CY15_9ORYZ</name>
<evidence type="ECO:0000313" key="1">
    <source>
        <dbReference type="EnsemblPlants" id="OMERI03G09840.1"/>
    </source>
</evidence>
<dbReference type="AlphaFoldDB" id="A0A0E0CY15"/>
<sequence length="153" mass="16467">MARGTTDREDCKCRRPTLNSVDRLPVACRFPSSATLLPCGKKNNQQQCCWLRKEREKHVATIHAAAAAGRGCWSSKTAPSAMPVDCLLSPVLAASPTSSPSTASPSGAGHPAILLALPVVNRGWRLGSGEVVERRGGRREDLDGRKKHIKIDM</sequence>
<proteinExistence type="predicted"/>